<accession>A0A0M3JZJ5</accession>
<evidence type="ECO:0000256" key="1">
    <source>
        <dbReference type="ARBA" id="ARBA00009986"/>
    </source>
</evidence>
<dbReference type="Gene3D" id="3.40.309.10">
    <property type="entry name" value="Aldehyde Dehydrogenase, Chain A, domain 2"/>
    <property type="match status" value="1"/>
</dbReference>
<comment type="similarity">
    <text evidence="1">Belongs to the aldehyde dehydrogenase family.</text>
</comment>
<evidence type="ECO:0000313" key="5">
    <source>
        <dbReference type="Proteomes" id="UP000267096"/>
    </source>
</evidence>
<dbReference type="InterPro" id="IPR016161">
    <property type="entry name" value="Ald_DH/histidinol_DH"/>
</dbReference>
<sequence length="356" mass="39366">MMSDSLSWSKKSVEERSRLLMKVADIIEDNIDGFAEIDSKDHGQPISIAKFVDLNMALLMTIIRSHIQNDPVTALDYVVRSAIGVVALIVPWNLPLYLLTTKLVPALAVGNTVVVKPSELTSVSAWLLFNCFIDAGFPSGVVNLVMGCDNEVGVALARHSGVSVISFTGNTSAGRKIAQICAETNKKISLEMSAKNAAIVFESCDIQKAVPHIIRSCFLNQGEMCHCTSRIFVQQTIFERFIEEFVKITSKLKVGDPRRDVHLGALISKDHYEKALSYIEMASKQSRVLLGSDQLTQEDQEQEGYFIKPTIIIEVDDHNLLMQDEIFAPVVCVSPFVDNQLLLNFILALYGVTAGW</sequence>
<protein>
    <submittedName>
        <fullName evidence="6">Aldehyde dehydrogenase family 8 member A1 (inferred by orthology to a human protein)</fullName>
    </submittedName>
</protein>
<reference evidence="4 5" key="2">
    <citation type="submission" date="2018-11" db="EMBL/GenBank/DDBJ databases">
        <authorList>
            <consortium name="Pathogen Informatics"/>
        </authorList>
    </citation>
    <scope>NUCLEOTIDE SEQUENCE [LARGE SCALE GENOMIC DNA]</scope>
</reference>
<gene>
    <name evidence="4" type="ORF">ASIM_LOCUS13357</name>
</gene>
<feature type="domain" description="Aldehyde dehydrogenase" evidence="3">
    <location>
        <begin position="7"/>
        <end position="339"/>
    </location>
</feature>
<evidence type="ECO:0000313" key="4">
    <source>
        <dbReference type="EMBL" id="VDK49501.1"/>
    </source>
</evidence>
<dbReference type="Proteomes" id="UP000267096">
    <property type="component" value="Unassembled WGS sequence"/>
</dbReference>
<reference evidence="6" key="1">
    <citation type="submission" date="2017-02" db="UniProtKB">
        <authorList>
            <consortium name="WormBaseParasite"/>
        </authorList>
    </citation>
    <scope>IDENTIFICATION</scope>
</reference>
<dbReference type="PANTHER" id="PTHR43720">
    <property type="entry name" value="2-AMINOMUCONIC SEMIALDEHYDE DEHYDROGENASE"/>
    <property type="match status" value="1"/>
</dbReference>
<name>A0A0M3JZJ5_ANISI</name>
<dbReference type="SUPFAM" id="SSF53720">
    <property type="entry name" value="ALDH-like"/>
    <property type="match status" value="1"/>
</dbReference>
<evidence type="ECO:0000256" key="2">
    <source>
        <dbReference type="ARBA" id="ARBA00023027"/>
    </source>
</evidence>
<dbReference type="OrthoDB" id="310895at2759"/>
<evidence type="ECO:0000313" key="6">
    <source>
        <dbReference type="WBParaSite" id="ASIM_0001392901-mRNA-1"/>
    </source>
</evidence>
<dbReference type="GO" id="GO:0016620">
    <property type="term" value="F:oxidoreductase activity, acting on the aldehyde or oxo group of donors, NAD or NADP as acceptor"/>
    <property type="evidence" value="ECO:0007669"/>
    <property type="project" value="InterPro"/>
</dbReference>
<dbReference type="Gene3D" id="3.40.605.10">
    <property type="entry name" value="Aldehyde Dehydrogenase, Chain A, domain 1"/>
    <property type="match status" value="1"/>
</dbReference>
<dbReference type="InterPro" id="IPR016163">
    <property type="entry name" value="Ald_DH_C"/>
</dbReference>
<dbReference type="PANTHER" id="PTHR43720:SF2">
    <property type="entry name" value="2-AMINOMUCONIC SEMIALDEHYDE DEHYDROGENASE"/>
    <property type="match status" value="1"/>
</dbReference>
<dbReference type="InterPro" id="IPR016162">
    <property type="entry name" value="Ald_DH_N"/>
</dbReference>
<dbReference type="EMBL" id="UYRR01031370">
    <property type="protein sequence ID" value="VDK49501.1"/>
    <property type="molecule type" value="Genomic_DNA"/>
</dbReference>
<evidence type="ECO:0000259" key="3">
    <source>
        <dbReference type="Pfam" id="PF00171"/>
    </source>
</evidence>
<dbReference type="AlphaFoldDB" id="A0A0M3JZJ5"/>
<organism evidence="6">
    <name type="scientific">Anisakis simplex</name>
    <name type="common">Herring worm</name>
    <dbReference type="NCBI Taxonomy" id="6269"/>
    <lineage>
        <taxon>Eukaryota</taxon>
        <taxon>Metazoa</taxon>
        <taxon>Ecdysozoa</taxon>
        <taxon>Nematoda</taxon>
        <taxon>Chromadorea</taxon>
        <taxon>Rhabditida</taxon>
        <taxon>Spirurina</taxon>
        <taxon>Ascaridomorpha</taxon>
        <taxon>Ascaridoidea</taxon>
        <taxon>Anisakidae</taxon>
        <taxon>Anisakis</taxon>
        <taxon>Anisakis simplex complex</taxon>
    </lineage>
</organism>
<keyword evidence="5" id="KW-1185">Reference proteome</keyword>
<dbReference type="InterPro" id="IPR015590">
    <property type="entry name" value="Aldehyde_DH_dom"/>
</dbReference>
<dbReference type="WBParaSite" id="ASIM_0001392901-mRNA-1">
    <property type="protein sequence ID" value="ASIM_0001392901-mRNA-1"/>
    <property type="gene ID" value="ASIM_0001392901"/>
</dbReference>
<dbReference type="Pfam" id="PF00171">
    <property type="entry name" value="Aldedh"/>
    <property type="match status" value="1"/>
</dbReference>
<proteinExistence type="inferred from homology"/>
<keyword evidence="2" id="KW-0520">NAD</keyword>